<accession>A0A4Y2BIR9</accession>
<protein>
    <submittedName>
        <fullName evidence="1">Uncharacterized protein</fullName>
    </submittedName>
</protein>
<dbReference type="EMBL" id="BGPR01159769">
    <property type="protein sequence ID" value="GBL91479.1"/>
    <property type="molecule type" value="Genomic_DNA"/>
</dbReference>
<evidence type="ECO:0000313" key="2">
    <source>
        <dbReference type="Proteomes" id="UP000499080"/>
    </source>
</evidence>
<keyword evidence="2" id="KW-1185">Reference proteome</keyword>
<dbReference type="PANTHER" id="PTHR47331">
    <property type="entry name" value="PHD-TYPE DOMAIN-CONTAINING PROTEIN"/>
    <property type="match status" value="1"/>
</dbReference>
<gene>
    <name evidence="1" type="ORF">AVEN_254824_1</name>
</gene>
<name>A0A4Y2BIR9_ARAVE</name>
<comment type="caution">
    <text evidence="1">The sequence shown here is derived from an EMBL/GenBank/DDBJ whole genome shotgun (WGS) entry which is preliminary data.</text>
</comment>
<dbReference type="InterPro" id="IPR008042">
    <property type="entry name" value="Retrotrans_Pao"/>
</dbReference>
<sequence>MVHRPGIEPGPPAWQASILPLNHRCHRTTTGDSSQAIGRIFDPVGFLGPFVLRVKLLMQEIWKLSLDWDDDLPECLSLALNRWCNEVPGLGELRIPRCFFSNMFNMWA</sequence>
<dbReference type="PANTHER" id="PTHR47331:SF5">
    <property type="entry name" value="RIBONUCLEASE H"/>
    <property type="match status" value="1"/>
</dbReference>
<reference evidence="1 2" key="1">
    <citation type="journal article" date="2019" name="Sci. Rep.">
        <title>Orb-weaving spider Araneus ventricosus genome elucidates the spidroin gene catalogue.</title>
        <authorList>
            <person name="Kono N."/>
            <person name="Nakamura H."/>
            <person name="Ohtoshi R."/>
            <person name="Moran D.A.P."/>
            <person name="Shinohara A."/>
            <person name="Yoshida Y."/>
            <person name="Fujiwara M."/>
            <person name="Mori M."/>
            <person name="Tomita M."/>
            <person name="Arakawa K."/>
        </authorList>
    </citation>
    <scope>NUCLEOTIDE SEQUENCE [LARGE SCALE GENOMIC DNA]</scope>
</reference>
<dbReference type="OrthoDB" id="8037279at2759"/>
<evidence type="ECO:0000313" key="1">
    <source>
        <dbReference type="EMBL" id="GBL91479.1"/>
    </source>
</evidence>
<organism evidence="1 2">
    <name type="scientific">Araneus ventricosus</name>
    <name type="common">Orbweaver spider</name>
    <name type="synonym">Epeira ventricosa</name>
    <dbReference type="NCBI Taxonomy" id="182803"/>
    <lineage>
        <taxon>Eukaryota</taxon>
        <taxon>Metazoa</taxon>
        <taxon>Ecdysozoa</taxon>
        <taxon>Arthropoda</taxon>
        <taxon>Chelicerata</taxon>
        <taxon>Arachnida</taxon>
        <taxon>Araneae</taxon>
        <taxon>Araneomorphae</taxon>
        <taxon>Entelegynae</taxon>
        <taxon>Araneoidea</taxon>
        <taxon>Araneidae</taxon>
        <taxon>Araneus</taxon>
    </lineage>
</organism>
<proteinExistence type="predicted"/>
<dbReference type="Proteomes" id="UP000499080">
    <property type="component" value="Unassembled WGS sequence"/>
</dbReference>
<dbReference type="Pfam" id="PF05380">
    <property type="entry name" value="Peptidase_A17"/>
    <property type="match status" value="1"/>
</dbReference>
<dbReference type="AlphaFoldDB" id="A0A4Y2BIR9"/>